<comment type="caution">
    <text evidence="1">The sequence shown here is derived from an EMBL/GenBank/DDBJ whole genome shotgun (WGS) entry which is preliminary data.</text>
</comment>
<gene>
    <name evidence="1" type="ORF">FHX59_004950</name>
</gene>
<evidence type="ECO:0000313" key="1">
    <source>
        <dbReference type="EMBL" id="MBB2930487.1"/>
    </source>
</evidence>
<accession>A0ABR6FSV2</accession>
<name>A0ABR6FSV2_9BURK</name>
<evidence type="ECO:0000313" key="2">
    <source>
        <dbReference type="Proteomes" id="UP000533533"/>
    </source>
</evidence>
<sequence>MRTVHVPTISQSPASAYTHVVVLNNYSKEIYGCSTKDIESSGNYYNSQRAYLGQRYIDLAFTRYYQHRFDRGQLAEYLNLKPKNLPTFAEKFAGGGL</sequence>
<keyword evidence="2" id="KW-1185">Reference proteome</keyword>
<evidence type="ECO:0008006" key="3">
    <source>
        <dbReference type="Google" id="ProtNLM"/>
    </source>
</evidence>
<dbReference type="Proteomes" id="UP000533533">
    <property type="component" value="Unassembled WGS sequence"/>
</dbReference>
<dbReference type="EMBL" id="JACHVZ010000014">
    <property type="protein sequence ID" value="MBB2930487.1"/>
    <property type="molecule type" value="Genomic_DNA"/>
</dbReference>
<reference evidence="1 2" key="1">
    <citation type="submission" date="2020-08" db="EMBL/GenBank/DDBJ databases">
        <title>Genomic Encyclopedia of Type Strains, Phase IV (KMG-V): Genome sequencing to study the core and pangenomes of soil and plant-associated prokaryotes.</title>
        <authorList>
            <person name="Whitman W."/>
        </authorList>
    </citation>
    <scope>NUCLEOTIDE SEQUENCE [LARGE SCALE GENOMIC DNA]</scope>
    <source>
        <strain evidence="1 2">SRMrh-85</strain>
    </source>
</reference>
<proteinExistence type="predicted"/>
<protein>
    <recommendedName>
        <fullName evidence="3">KTSC domain-containing protein</fullName>
    </recommendedName>
</protein>
<organism evidence="1 2">
    <name type="scientific">Paraburkholderia silvatlantica</name>
    <dbReference type="NCBI Taxonomy" id="321895"/>
    <lineage>
        <taxon>Bacteria</taxon>
        <taxon>Pseudomonadati</taxon>
        <taxon>Pseudomonadota</taxon>
        <taxon>Betaproteobacteria</taxon>
        <taxon>Burkholderiales</taxon>
        <taxon>Burkholderiaceae</taxon>
        <taxon>Paraburkholderia</taxon>
    </lineage>
</organism>